<evidence type="ECO:0000313" key="2">
    <source>
        <dbReference type="WBParaSite" id="TMUE_1000003176.1"/>
    </source>
</evidence>
<dbReference type="PANTHER" id="PTHR21174">
    <property type="match status" value="1"/>
</dbReference>
<name>A0A5S6Q795_TRIMR</name>
<reference evidence="2" key="1">
    <citation type="submission" date="2019-12" db="UniProtKB">
        <authorList>
            <consortium name="WormBaseParasite"/>
        </authorList>
    </citation>
    <scope>IDENTIFICATION</scope>
</reference>
<dbReference type="WBParaSite" id="TMUE_1000003176.1">
    <property type="protein sequence ID" value="TMUE_1000003176.1"/>
    <property type="gene ID" value="WBGene00290713"/>
</dbReference>
<protein>
    <submittedName>
        <fullName evidence="2">NR LBD domain-containing protein</fullName>
    </submittedName>
</protein>
<dbReference type="PANTHER" id="PTHR21174:SF0">
    <property type="entry name" value="HD PHOSPHOHYDROLASE FAMILY PROTEIN-RELATED"/>
    <property type="match status" value="1"/>
</dbReference>
<dbReference type="InterPro" id="IPR009218">
    <property type="entry name" value="HD_phosphohydro"/>
</dbReference>
<accession>A0A5S6Q795</accession>
<proteinExistence type="predicted"/>
<organism evidence="1 2">
    <name type="scientific">Trichuris muris</name>
    <name type="common">Mouse whipworm</name>
    <dbReference type="NCBI Taxonomy" id="70415"/>
    <lineage>
        <taxon>Eukaryota</taxon>
        <taxon>Metazoa</taxon>
        <taxon>Ecdysozoa</taxon>
        <taxon>Nematoda</taxon>
        <taxon>Enoplea</taxon>
        <taxon>Dorylaimia</taxon>
        <taxon>Trichinellida</taxon>
        <taxon>Trichuridae</taxon>
        <taxon>Trichuris</taxon>
    </lineage>
</organism>
<sequence>MHRKEEDCFPPNCCGKRICCHQKLALWQGIANRPARSDSEEVMSKACRTAATLDGTLSVLNNGRKSQNLKTHKGHVHSRARVGDFRGSAGGAFDLEPETHVAILIRYSLLWLQLRKKRRPSLSMNDPTDDLKKRWDSLNARATEEVKNAWWKRILESYTAPSRHYHDIQSLHRMFLLYDRCKDFLANRYALAMAIFFHNICYDAKSISNEHESALEFEKYSGETVVDEPERIIDLIERRAAFGQDQLEVGDAEYFSDLQLAILGSSEEEYEVYKRNLRLECCHLNDDAYRAQRLKLLKALLLIPNIFRTNFFRDLFEKQSRENVQKEIDEMFSGN</sequence>
<dbReference type="Proteomes" id="UP000046395">
    <property type="component" value="Unassembled WGS sequence"/>
</dbReference>
<dbReference type="AlphaFoldDB" id="A0A5S6Q795"/>
<dbReference type="SUPFAM" id="SSF109604">
    <property type="entry name" value="HD-domain/PDEase-like"/>
    <property type="match status" value="1"/>
</dbReference>
<evidence type="ECO:0000313" key="1">
    <source>
        <dbReference type="Proteomes" id="UP000046395"/>
    </source>
</evidence>
<keyword evidence="1" id="KW-1185">Reference proteome</keyword>